<feature type="domain" description="Water stress and hypersensitive response" evidence="2">
    <location>
        <begin position="40"/>
        <end position="156"/>
    </location>
</feature>
<reference evidence="3 5" key="1">
    <citation type="submission" date="2015-05" db="EMBL/GenBank/DDBJ databases">
        <title>Genome assembly of Archangium gephyra DSM 2261.</title>
        <authorList>
            <person name="Sharma G."/>
            <person name="Subramanian S."/>
        </authorList>
    </citation>
    <scope>NUCLEOTIDE SEQUENCE [LARGE SCALE GENOMIC DNA]</scope>
    <source>
        <strain evidence="3 5">DSM 2261</strain>
    </source>
</reference>
<evidence type="ECO:0000259" key="2">
    <source>
        <dbReference type="SMART" id="SM00769"/>
    </source>
</evidence>
<dbReference type="SMART" id="SM00769">
    <property type="entry name" value="WHy"/>
    <property type="match status" value="2"/>
</dbReference>
<dbReference type="AlphaFoldDB" id="A0AAC8QI56"/>
<accession>A0AAC8QI56</accession>
<dbReference type="EMBL" id="QUMU01000007">
    <property type="protein sequence ID" value="REG29681.1"/>
    <property type="molecule type" value="Genomic_DNA"/>
</dbReference>
<dbReference type="Pfam" id="PF03168">
    <property type="entry name" value="LEA_2"/>
    <property type="match status" value="2"/>
</dbReference>
<name>A0AAC8QI56_9BACT</name>
<organism evidence="3 5">
    <name type="scientific">Archangium gephyra</name>
    <dbReference type="NCBI Taxonomy" id="48"/>
    <lineage>
        <taxon>Bacteria</taxon>
        <taxon>Pseudomonadati</taxon>
        <taxon>Myxococcota</taxon>
        <taxon>Myxococcia</taxon>
        <taxon>Myxococcales</taxon>
        <taxon>Cystobacterineae</taxon>
        <taxon>Archangiaceae</taxon>
        <taxon>Archangium</taxon>
    </lineage>
</organism>
<dbReference type="SUPFAM" id="SSF117070">
    <property type="entry name" value="LEA14-like"/>
    <property type="match status" value="2"/>
</dbReference>
<dbReference type="Gene3D" id="2.60.40.1820">
    <property type="match status" value="2"/>
</dbReference>
<dbReference type="Proteomes" id="UP000035579">
    <property type="component" value="Chromosome"/>
</dbReference>
<dbReference type="GO" id="GO:0009269">
    <property type="term" value="P:response to desiccation"/>
    <property type="evidence" value="ECO:0007669"/>
    <property type="project" value="InterPro"/>
</dbReference>
<sequence length="282" mass="29783">MTMNLKNRPLLLAATLGLVLLAGCSSMQKMLKNAFQKPRLTFKTARLSQASLSDATVDLVYQIENPNPLGLSLASIDYAFFVEDKQVVAGTPPKGLNIAAKGKSDLTFPANVKFADIAPVVTTFLNKDSARYKAQGSLGIQTPIGVLKFPLSHEGVFEVPKIPQVQFEAPRITNVTLQGATVEFPLTVKNRNSFPLPVAGISGGLKVAGASVGNLNTGDLGLLEPGGTKQVTLPLTINFLSAASAANALRSGGSAQVKWDGKLVSGGQNVPLDVSQLLNFRR</sequence>
<dbReference type="EMBL" id="CP011509">
    <property type="protein sequence ID" value="AKJ07934.1"/>
    <property type="molecule type" value="Genomic_DNA"/>
</dbReference>
<protein>
    <submittedName>
        <fullName evidence="4">LEA14-like dessication related protein</fullName>
    </submittedName>
</protein>
<dbReference type="InterPro" id="IPR013990">
    <property type="entry name" value="WHy-dom"/>
</dbReference>
<keyword evidence="6" id="KW-1185">Reference proteome</keyword>
<feature type="domain" description="Water stress and hypersensitive response" evidence="2">
    <location>
        <begin position="165"/>
        <end position="279"/>
    </location>
</feature>
<comment type="similarity">
    <text evidence="1">Belongs to the LEA type 2 family.</text>
</comment>
<evidence type="ECO:0000313" key="6">
    <source>
        <dbReference type="Proteomes" id="UP000256345"/>
    </source>
</evidence>
<evidence type="ECO:0000313" key="5">
    <source>
        <dbReference type="Proteomes" id="UP000035579"/>
    </source>
</evidence>
<reference evidence="4 6" key="2">
    <citation type="submission" date="2018-08" db="EMBL/GenBank/DDBJ databases">
        <title>Genomic Encyclopedia of Archaeal and Bacterial Type Strains, Phase II (KMG-II): from individual species to whole genera.</title>
        <authorList>
            <person name="Goeker M."/>
        </authorList>
    </citation>
    <scope>NUCLEOTIDE SEQUENCE [LARGE SCALE GENOMIC DNA]</scope>
    <source>
        <strain evidence="4 6">DSM 2261</strain>
    </source>
</reference>
<gene>
    <name evidence="3" type="ORF">AA314_09560</name>
    <name evidence="4" type="ORF">ATI61_107377</name>
</gene>
<evidence type="ECO:0000256" key="1">
    <source>
        <dbReference type="ARBA" id="ARBA00005960"/>
    </source>
</evidence>
<dbReference type="InterPro" id="IPR045043">
    <property type="entry name" value="Lea14-like"/>
</dbReference>
<evidence type="ECO:0000313" key="3">
    <source>
        <dbReference type="EMBL" id="AKJ07934.1"/>
    </source>
</evidence>
<dbReference type="PANTHER" id="PTHR31459:SF2">
    <property type="entry name" value="OS03G0843300 PROTEIN"/>
    <property type="match status" value="1"/>
</dbReference>
<dbReference type="Proteomes" id="UP000256345">
    <property type="component" value="Unassembled WGS sequence"/>
</dbReference>
<evidence type="ECO:0000313" key="4">
    <source>
        <dbReference type="EMBL" id="REG29681.1"/>
    </source>
</evidence>
<dbReference type="PANTHER" id="PTHR31459">
    <property type="match status" value="1"/>
</dbReference>
<dbReference type="PROSITE" id="PS51257">
    <property type="entry name" value="PROKAR_LIPOPROTEIN"/>
    <property type="match status" value="1"/>
</dbReference>
<dbReference type="KEGG" id="age:AA314_09560"/>
<dbReference type="InterPro" id="IPR004864">
    <property type="entry name" value="LEA_2"/>
</dbReference>
<proteinExistence type="inferred from homology"/>